<dbReference type="eggNOG" id="COG2931">
    <property type="taxonomic scope" value="Bacteria"/>
</dbReference>
<evidence type="ECO:0008006" key="4">
    <source>
        <dbReference type="Google" id="ProtNLM"/>
    </source>
</evidence>
<protein>
    <recommendedName>
        <fullName evidence="4">PEP-CTERM sorting domain-containing protein</fullName>
    </recommendedName>
</protein>
<proteinExistence type="predicted"/>
<dbReference type="RefSeq" id="WP_008275011.1">
    <property type="nucleotide sequence ID" value="NZ_AAXW01000010.1"/>
</dbReference>
<gene>
    <name evidence="2" type="ORF">CY0110_29724</name>
</gene>
<evidence type="ECO:0000256" key="1">
    <source>
        <dbReference type="SAM" id="SignalP"/>
    </source>
</evidence>
<dbReference type="EMBL" id="AAXW01000010">
    <property type="protein sequence ID" value="EAZ91938.1"/>
    <property type="molecule type" value="Genomic_DNA"/>
</dbReference>
<reference evidence="2 3" key="1">
    <citation type="submission" date="2007-03" db="EMBL/GenBank/DDBJ databases">
        <authorList>
            <person name="Stal L."/>
            <person name="Ferriera S."/>
            <person name="Johnson J."/>
            <person name="Kravitz S."/>
            <person name="Beeson K."/>
            <person name="Sutton G."/>
            <person name="Rogers Y.-H."/>
            <person name="Friedman R."/>
            <person name="Frazier M."/>
            <person name="Venter J.C."/>
        </authorList>
    </citation>
    <scope>NUCLEOTIDE SEQUENCE [LARGE SCALE GENOMIC DNA]</scope>
    <source>
        <strain evidence="2 3">CCY0110</strain>
    </source>
</reference>
<feature type="chain" id="PRO_5002653768" description="PEP-CTERM sorting domain-containing protein" evidence="1">
    <location>
        <begin position="25"/>
        <end position="283"/>
    </location>
</feature>
<name>A3INP0_9CHRO</name>
<dbReference type="OrthoDB" id="937176at2"/>
<sequence>MKIQHLGKAAIFVWMVTVNIPVQAATVFSGTGDAAAVAFEQMKEAIGGADNTLAVGPQKGGFRTINWDGVPVNGTVGIPEDLFLGRGALYDEIYFVSDDGFESVNPSVAGQFPAFSPPVTFAHIGEGNNQNEIEQSFTLAGTFTQAATRGFGAIFLDVELPETSSIEYFNGSKSLGKFFVEPSDSGEPSFLGVLFDKPIVTSVELILGNGSIFDIDGEIPVLTPIVDPIPGQVDDPVNGVDLVVTDDFLFAEPENVPEPSSVVGLLLVILPFLRHCSKKGFFG</sequence>
<keyword evidence="3" id="KW-1185">Reference proteome</keyword>
<feature type="signal peptide" evidence="1">
    <location>
        <begin position="1"/>
        <end position="24"/>
    </location>
</feature>
<accession>A3INP0</accession>
<evidence type="ECO:0000313" key="3">
    <source>
        <dbReference type="Proteomes" id="UP000003781"/>
    </source>
</evidence>
<dbReference type="Proteomes" id="UP000003781">
    <property type="component" value="Unassembled WGS sequence"/>
</dbReference>
<keyword evidence="1" id="KW-0732">Signal</keyword>
<organism evidence="2 3">
    <name type="scientific">Crocosphaera chwakensis CCY0110</name>
    <dbReference type="NCBI Taxonomy" id="391612"/>
    <lineage>
        <taxon>Bacteria</taxon>
        <taxon>Bacillati</taxon>
        <taxon>Cyanobacteriota</taxon>
        <taxon>Cyanophyceae</taxon>
        <taxon>Oscillatoriophycideae</taxon>
        <taxon>Chroococcales</taxon>
        <taxon>Aphanothecaceae</taxon>
        <taxon>Crocosphaera</taxon>
        <taxon>Crocosphaera chwakensis</taxon>
    </lineage>
</organism>
<dbReference type="AlphaFoldDB" id="A3INP0"/>
<evidence type="ECO:0000313" key="2">
    <source>
        <dbReference type="EMBL" id="EAZ91938.1"/>
    </source>
</evidence>
<comment type="caution">
    <text evidence="2">The sequence shown here is derived from an EMBL/GenBank/DDBJ whole genome shotgun (WGS) entry which is preliminary data.</text>
</comment>